<feature type="region of interest" description="Disordered" evidence="1">
    <location>
        <begin position="1"/>
        <end position="38"/>
    </location>
</feature>
<gene>
    <name evidence="2" type="ORF">HV832_03025</name>
</gene>
<accession>A0A850QH83</accession>
<dbReference type="Proteomes" id="UP000588051">
    <property type="component" value="Unassembled WGS sequence"/>
</dbReference>
<comment type="caution">
    <text evidence="2">The sequence shown here is derived from an EMBL/GenBank/DDBJ whole genome shotgun (WGS) entry which is preliminary data.</text>
</comment>
<reference evidence="2 3" key="1">
    <citation type="submission" date="2020-06" db="EMBL/GenBank/DDBJ databases">
        <authorList>
            <person name="Qiu C."/>
            <person name="Liu Z."/>
        </authorList>
    </citation>
    <scope>NUCLEOTIDE SEQUENCE [LARGE SCALE GENOMIC DNA]</scope>
    <source>
        <strain evidence="2 3">EM 1</strain>
    </source>
</reference>
<evidence type="ECO:0000256" key="1">
    <source>
        <dbReference type="SAM" id="MobiDB-lite"/>
    </source>
</evidence>
<keyword evidence="3" id="KW-1185">Reference proteome</keyword>
<name>A0A850QH83_9BURK</name>
<dbReference type="RefSeq" id="WP_176802037.1">
    <property type="nucleotide sequence ID" value="NZ_JABXYJ010000001.1"/>
</dbReference>
<organism evidence="2 3">
    <name type="scientific">Undibacterium oligocarboniphilum</name>
    <dbReference type="NCBI Taxonomy" id="666702"/>
    <lineage>
        <taxon>Bacteria</taxon>
        <taxon>Pseudomonadati</taxon>
        <taxon>Pseudomonadota</taxon>
        <taxon>Betaproteobacteria</taxon>
        <taxon>Burkholderiales</taxon>
        <taxon>Oxalobacteraceae</taxon>
        <taxon>Undibacterium</taxon>
    </lineage>
</organism>
<proteinExistence type="predicted"/>
<dbReference type="AlphaFoldDB" id="A0A850QH83"/>
<evidence type="ECO:0000313" key="2">
    <source>
        <dbReference type="EMBL" id="NVO76805.1"/>
    </source>
</evidence>
<evidence type="ECO:0000313" key="3">
    <source>
        <dbReference type="Proteomes" id="UP000588051"/>
    </source>
</evidence>
<dbReference type="EMBL" id="JABXYJ010000001">
    <property type="protein sequence ID" value="NVO76805.1"/>
    <property type="molecule type" value="Genomic_DNA"/>
</dbReference>
<sequence>MKDYKDNATLELPGFAEPAFAEPEVRKNSGQTKRNRTTRQEQLDLLAALGPTDLSGLPAWVNDDNTDLTGLPVWR</sequence>
<protein>
    <submittedName>
        <fullName evidence="2">Uncharacterized protein</fullName>
    </submittedName>
</protein>